<dbReference type="OrthoDB" id="1490466at2"/>
<proteinExistence type="predicted"/>
<sequence length="293" mass="32028">MRRTDLTFSLADALAGRRALCLEPTGPHRPQLRVEMGEGGRLLVRQGGRPLLLGRLAPGNQGVHLGRLPGYRPVLPPLRATTVRRQPDWTHWCADRLAESADGPLHVDRWLLREGSPPEYAWHGRGGDLVTDWPYSYLDWGDGWNGIVPLRPLSAPDDGRVAAYRRQIREGAVAPILLWWITGLDGWLLLDGHDRLVAAREEGVRRPAALILSRGLDAARQSELLACVDEFHTARRAELAAHGDVAQRAAERAHADTVIGVMTESAPTTAWPLAGGPTAFDALAARCAPELVG</sequence>
<name>A0A1H7QIY2_STRJI</name>
<dbReference type="SUPFAM" id="SSF110849">
    <property type="entry name" value="ParB/Sulfiredoxin"/>
    <property type="match status" value="1"/>
</dbReference>
<organism evidence="1 2">
    <name type="scientific">Streptacidiphilus jiangxiensis</name>
    <dbReference type="NCBI Taxonomy" id="235985"/>
    <lineage>
        <taxon>Bacteria</taxon>
        <taxon>Bacillati</taxon>
        <taxon>Actinomycetota</taxon>
        <taxon>Actinomycetes</taxon>
        <taxon>Kitasatosporales</taxon>
        <taxon>Streptomycetaceae</taxon>
        <taxon>Streptacidiphilus</taxon>
    </lineage>
</organism>
<dbReference type="Proteomes" id="UP000183015">
    <property type="component" value="Unassembled WGS sequence"/>
</dbReference>
<evidence type="ECO:0000313" key="1">
    <source>
        <dbReference type="EMBL" id="SEL47729.1"/>
    </source>
</evidence>
<reference evidence="2" key="1">
    <citation type="submission" date="2016-10" db="EMBL/GenBank/DDBJ databases">
        <authorList>
            <person name="Varghese N."/>
        </authorList>
    </citation>
    <scope>NUCLEOTIDE SEQUENCE [LARGE SCALE GENOMIC DNA]</scope>
    <source>
        <strain evidence="2">DSM 45096 / BCRC 16803 / CGMCC 4.1857 / CIP 109030 / JCM 12277 / KCTC 19219 / NBRC 100920 / 33214</strain>
    </source>
</reference>
<dbReference type="EMBL" id="FOAZ01000009">
    <property type="protein sequence ID" value="SEL47729.1"/>
    <property type="molecule type" value="Genomic_DNA"/>
</dbReference>
<dbReference type="eggNOG" id="ENOG502ZA2V">
    <property type="taxonomic scope" value="Bacteria"/>
</dbReference>
<dbReference type="STRING" id="235985.SAMN05414137_10940"/>
<dbReference type="InterPro" id="IPR036086">
    <property type="entry name" value="ParB/Sulfiredoxin_sf"/>
</dbReference>
<keyword evidence="2" id="KW-1185">Reference proteome</keyword>
<accession>A0A1H7QIY2</accession>
<protein>
    <submittedName>
        <fullName evidence="1">Uncharacterized protein</fullName>
    </submittedName>
</protein>
<dbReference type="AlphaFoldDB" id="A0A1H7QIY2"/>
<evidence type="ECO:0000313" key="2">
    <source>
        <dbReference type="Proteomes" id="UP000183015"/>
    </source>
</evidence>
<gene>
    <name evidence="1" type="ORF">SAMN05414137_10940</name>
</gene>
<dbReference type="RefSeq" id="WP_042456994.1">
    <property type="nucleotide sequence ID" value="NZ_BBPN01000045.1"/>
</dbReference>